<dbReference type="Gene3D" id="3.40.50.1820">
    <property type="entry name" value="alpha/beta hydrolase"/>
    <property type="match status" value="1"/>
</dbReference>
<organism evidence="1 2">
    <name type="scientific">Actinocatenispora rupis</name>
    <dbReference type="NCBI Taxonomy" id="519421"/>
    <lineage>
        <taxon>Bacteria</taxon>
        <taxon>Bacillati</taxon>
        <taxon>Actinomycetota</taxon>
        <taxon>Actinomycetes</taxon>
        <taxon>Micromonosporales</taxon>
        <taxon>Micromonosporaceae</taxon>
        <taxon>Actinocatenispora</taxon>
    </lineage>
</organism>
<protein>
    <recommendedName>
        <fullName evidence="3">Esterase</fullName>
    </recommendedName>
</protein>
<dbReference type="PANTHER" id="PTHR48098:SF1">
    <property type="entry name" value="DIACYLGLYCEROL ACYLTRANSFERASE_MYCOLYLTRANSFERASE AG85A"/>
    <property type="match status" value="1"/>
</dbReference>
<comment type="caution">
    <text evidence="1">The sequence shown here is derived from an EMBL/GenBank/DDBJ whole genome shotgun (WGS) entry which is preliminary data.</text>
</comment>
<dbReference type="GO" id="GO:0016747">
    <property type="term" value="F:acyltransferase activity, transferring groups other than amino-acyl groups"/>
    <property type="evidence" value="ECO:0007669"/>
    <property type="project" value="TreeGrafter"/>
</dbReference>
<dbReference type="PANTHER" id="PTHR48098">
    <property type="entry name" value="ENTEROCHELIN ESTERASE-RELATED"/>
    <property type="match status" value="1"/>
</dbReference>
<name>A0A8J3NAB0_9ACTN</name>
<sequence>MDSQLSRGTHRDPLVPGDIGYTVLAPDGTTTGLPLVVLLHGADSSAETLVRFRPLIEGLWADGTLPPAVVACASTPTVGGFYLDRDGARWESYVARAFPALIEREYGTDPARVALLGSSMGGYGALKIAFAEPDRWAAVAAVAPALLPAATPDALRPRNTLGVLADLGREMAGDGTGPDRYAANSVLHRLRAHADAVRDSGLPIFLRCGDSDVFAMHDGTEQLHRALWDLDIGHEYQLVLGADHLGPEAVAGPRAAFGFVGAALRGDDRPAADRELAASWADWDASGRQGAPPAFDATGPTGPLALRLLLADDLAERERRDPTAARRYGRIDT</sequence>
<evidence type="ECO:0000313" key="2">
    <source>
        <dbReference type="Proteomes" id="UP000612808"/>
    </source>
</evidence>
<gene>
    <name evidence="1" type="ORF">Aru02nite_28050</name>
</gene>
<evidence type="ECO:0000313" key="1">
    <source>
        <dbReference type="EMBL" id="GID11916.1"/>
    </source>
</evidence>
<dbReference type="InterPro" id="IPR029058">
    <property type="entry name" value="AB_hydrolase_fold"/>
</dbReference>
<dbReference type="InterPro" id="IPR050583">
    <property type="entry name" value="Mycobacterial_A85_antigen"/>
</dbReference>
<dbReference type="RefSeq" id="WP_203657905.1">
    <property type="nucleotide sequence ID" value="NZ_BAAAZM010000005.1"/>
</dbReference>
<dbReference type="Pfam" id="PF00756">
    <property type="entry name" value="Esterase"/>
    <property type="match status" value="1"/>
</dbReference>
<dbReference type="InterPro" id="IPR000801">
    <property type="entry name" value="Esterase-like"/>
</dbReference>
<dbReference type="SUPFAM" id="SSF53474">
    <property type="entry name" value="alpha/beta-Hydrolases"/>
    <property type="match status" value="1"/>
</dbReference>
<dbReference type="AlphaFoldDB" id="A0A8J3NAB0"/>
<dbReference type="EMBL" id="BOMB01000015">
    <property type="protein sequence ID" value="GID11916.1"/>
    <property type="molecule type" value="Genomic_DNA"/>
</dbReference>
<proteinExistence type="predicted"/>
<evidence type="ECO:0008006" key="3">
    <source>
        <dbReference type="Google" id="ProtNLM"/>
    </source>
</evidence>
<keyword evidence="2" id="KW-1185">Reference proteome</keyword>
<accession>A0A8J3NAB0</accession>
<reference evidence="1" key="1">
    <citation type="submission" date="2021-01" db="EMBL/GenBank/DDBJ databases">
        <title>Whole genome shotgun sequence of Actinocatenispora rupis NBRC 107355.</title>
        <authorList>
            <person name="Komaki H."/>
            <person name="Tamura T."/>
        </authorList>
    </citation>
    <scope>NUCLEOTIDE SEQUENCE</scope>
    <source>
        <strain evidence="1">NBRC 107355</strain>
    </source>
</reference>
<dbReference type="Proteomes" id="UP000612808">
    <property type="component" value="Unassembled WGS sequence"/>
</dbReference>